<keyword evidence="5 6" id="KW-0472">Membrane</keyword>
<name>A0ABT3YLM8_9HYPH</name>
<keyword evidence="3 6" id="KW-0812">Transmembrane</keyword>
<dbReference type="PANTHER" id="PTHR30482:SF17">
    <property type="entry name" value="ABC TRANSPORTER ATP-BINDING PROTEIN"/>
    <property type="match status" value="1"/>
</dbReference>
<evidence type="ECO:0000313" key="8">
    <source>
        <dbReference type="Proteomes" id="UP001081283"/>
    </source>
</evidence>
<keyword evidence="2" id="KW-1003">Cell membrane</keyword>
<feature type="transmembrane region" description="Helical" evidence="6">
    <location>
        <begin position="292"/>
        <end position="315"/>
    </location>
</feature>
<feature type="transmembrane region" description="Helical" evidence="6">
    <location>
        <begin position="33"/>
        <end position="53"/>
    </location>
</feature>
<dbReference type="InterPro" id="IPR043428">
    <property type="entry name" value="LivM-like"/>
</dbReference>
<reference evidence="7" key="1">
    <citation type="submission" date="2022-10" db="EMBL/GenBank/DDBJ databases">
        <title>Hoeflea sp. J2-29, isolated from marine algae.</title>
        <authorList>
            <person name="Kristyanto S."/>
            <person name="Kim J.M."/>
            <person name="Jeon C.O."/>
        </authorList>
    </citation>
    <scope>NUCLEOTIDE SEQUENCE</scope>
    <source>
        <strain evidence="7">J2-29</strain>
    </source>
</reference>
<organism evidence="7 8">
    <name type="scientific">Hoeflea ulvae</name>
    <dbReference type="NCBI Taxonomy" id="2983764"/>
    <lineage>
        <taxon>Bacteria</taxon>
        <taxon>Pseudomonadati</taxon>
        <taxon>Pseudomonadota</taxon>
        <taxon>Alphaproteobacteria</taxon>
        <taxon>Hyphomicrobiales</taxon>
        <taxon>Rhizobiaceae</taxon>
        <taxon>Hoeflea</taxon>
    </lineage>
</organism>
<dbReference type="PANTHER" id="PTHR30482">
    <property type="entry name" value="HIGH-AFFINITY BRANCHED-CHAIN AMINO ACID TRANSPORT SYSTEM PERMEASE"/>
    <property type="match status" value="1"/>
</dbReference>
<dbReference type="Pfam" id="PF02653">
    <property type="entry name" value="BPD_transp_2"/>
    <property type="match status" value="1"/>
</dbReference>
<evidence type="ECO:0000256" key="5">
    <source>
        <dbReference type="ARBA" id="ARBA00023136"/>
    </source>
</evidence>
<comment type="subcellular location">
    <subcellularLocation>
        <location evidence="1">Cell membrane</location>
        <topology evidence="1">Multi-pass membrane protein</topology>
    </subcellularLocation>
</comment>
<feature type="transmembrane region" description="Helical" evidence="6">
    <location>
        <begin position="256"/>
        <end position="280"/>
    </location>
</feature>
<feature type="transmembrane region" description="Helical" evidence="6">
    <location>
        <begin position="169"/>
        <end position="188"/>
    </location>
</feature>
<protein>
    <submittedName>
        <fullName evidence="7">Branched-chain amino acid ABC transporter permease</fullName>
    </submittedName>
</protein>
<keyword evidence="8" id="KW-1185">Reference proteome</keyword>
<gene>
    <name evidence="7" type="ORF">OEG82_22725</name>
</gene>
<dbReference type="Proteomes" id="UP001081283">
    <property type="component" value="Unassembled WGS sequence"/>
</dbReference>
<evidence type="ECO:0000256" key="2">
    <source>
        <dbReference type="ARBA" id="ARBA00022475"/>
    </source>
</evidence>
<feature type="transmembrane region" description="Helical" evidence="6">
    <location>
        <begin position="9"/>
        <end position="27"/>
    </location>
</feature>
<accession>A0ABT3YLM8</accession>
<evidence type="ECO:0000313" key="7">
    <source>
        <dbReference type="EMBL" id="MCY0096805.1"/>
    </source>
</evidence>
<dbReference type="RefSeq" id="WP_267614629.1">
    <property type="nucleotide sequence ID" value="NZ_JAOVZQ010000001.1"/>
</dbReference>
<evidence type="ECO:0000256" key="6">
    <source>
        <dbReference type="SAM" id="Phobius"/>
    </source>
</evidence>
<feature type="transmembrane region" description="Helical" evidence="6">
    <location>
        <begin position="117"/>
        <end position="137"/>
    </location>
</feature>
<proteinExistence type="predicted"/>
<comment type="caution">
    <text evidence="7">The sequence shown here is derived from an EMBL/GenBank/DDBJ whole genome shotgun (WGS) entry which is preliminary data.</text>
</comment>
<dbReference type="InterPro" id="IPR001851">
    <property type="entry name" value="ABC_transp_permease"/>
</dbReference>
<evidence type="ECO:0000256" key="4">
    <source>
        <dbReference type="ARBA" id="ARBA00022989"/>
    </source>
</evidence>
<dbReference type="CDD" id="cd06581">
    <property type="entry name" value="TM_PBP1_LivM_like"/>
    <property type="match status" value="1"/>
</dbReference>
<keyword evidence="4 6" id="KW-1133">Transmembrane helix</keyword>
<dbReference type="EMBL" id="JAOVZQ010000001">
    <property type="protein sequence ID" value="MCY0096805.1"/>
    <property type="molecule type" value="Genomic_DNA"/>
</dbReference>
<evidence type="ECO:0000256" key="1">
    <source>
        <dbReference type="ARBA" id="ARBA00004651"/>
    </source>
</evidence>
<feature type="transmembrane region" description="Helical" evidence="6">
    <location>
        <begin position="60"/>
        <end position="80"/>
    </location>
</feature>
<sequence length="335" mass="36189">MKQRFETTLVRDLGIGAAFLAVMLALPSVADKGIVFVAGTLALHIIFGLSWNLMFGRTGLVSFGHASFFAIGGYCYALLARTWPDLHPFVTLSSAALFGALVALLVGIIALRRSLGVYFAILSLALAQIVYLFLSYIPELGREDGFTGIQRPELGLGFVSIDLAQGDNYYYFMVLVCALLGSLIWWVIHGPVGRRFKSIEQDPVRAEFLGINVFANRLASFVIASTVTALVGALYGPWLQLLTPEVAHWSFSARPILYALLGGVQSFWGPVVGAIGFSILEYGTRTMHGLSEIVIGATLLVVVLLLPGGILGGLARLKTRLSAKRPDKPTEEPAE</sequence>
<feature type="transmembrane region" description="Helical" evidence="6">
    <location>
        <begin position="86"/>
        <end position="110"/>
    </location>
</feature>
<feature type="transmembrane region" description="Helical" evidence="6">
    <location>
        <begin position="209"/>
        <end position="236"/>
    </location>
</feature>
<evidence type="ECO:0000256" key="3">
    <source>
        <dbReference type="ARBA" id="ARBA00022692"/>
    </source>
</evidence>